<gene>
    <name evidence="1" type="ORF">G5B36_14650</name>
</gene>
<proteinExistence type="predicted"/>
<sequence>MAGTDFQTHLGRERGSEEINPRMILVRLWSGGVPGLGRTFLWKKEMKKH</sequence>
<comment type="caution">
    <text evidence="1">The sequence shown here is derived from an EMBL/GenBank/DDBJ whole genome shotgun (WGS) entry which is preliminary data.</text>
</comment>
<protein>
    <submittedName>
        <fullName evidence="1">Uncharacterized protein</fullName>
    </submittedName>
</protein>
<reference evidence="1 2" key="1">
    <citation type="journal article" date="2020" name="Cell Host Microbe">
        <title>Functional and Genomic Variation between Human-Derived Isolates of Lachnospiraceae Reveals Inter- and Intra-Species Diversity.</title>
        <authorList>
            <person name="Sorbara M.T."/>
            <person name="Littmann E.R."/>
            <person name="Fontana E."/>
            <person name="Moody T.U."/>
            <person name="Kohout C.E."/>
            <person name="Gjonbalaj M."/>
            <person name="Eaton V."/>
            <person name="Seok R."/>
            <person name="Leiner I.M."/>
            <person name="Pamer E.G."/>
        </authorList>
    </citation>
    <scope>NUCLEOTIDE SEQUENCE [LARGE SCALE GENOMIC DNA]</scope>
    <source>
        <strain evidence="1 2">MSK.1.17</strain>
    </source>
</reference>
<dbReference type="RefSeq" id="WP_165642132.1">
    <property type="nucleotide sequence ID" value="NZ_JAAITT010000020.1"/>
</dbReference>
<accession>A0ABX2HNE9</accession>
<keyword evidence="2" id="KW-1185">Reference proteome</keyword>
<evidence type="ECO:0000313" key="1">
    <source>
        <dbReference type="EMBL" id="NSJ49931.1"/>
    </source>
</evidence>
<organism evidence="1 2">
    <name type="scientific">Enterocloster aldenensis</name>
    <dbReference type="NCBI Taxonomy" id="358742"/>
    <lineage>
        <taxon>Bacteria</taxon>
        <taxon>Bacillati</taxon>
        <taxon>Bacillota</taxon>
        <taxon>Clostridia</taxon>
        <taxon>Lachnospirales</taxon>
        <taxon>Lachnospiraceae</taxon>
        <taxon>Enterocloster</taxon>
    </lineage>
</organism>
<dbReference type="Proteomes" id="UP000669239">
    <property type="component" value="Unassembled WGS sequence"/>
</dbReference>
<dbReference type="EMBL" id="JAAITT010000020">
    <property type="protein sequence ID" value="NSJ49931.1"/>
    <property type="molecule type" value="Genomic_DNA"/>
</dbReference>
<name>A0ABX2HNE9_9FIRM</name>
<evidence type="ECO:0000313" key="2">
    <source>
        <dbReference type="Proteomes" id="UP000669239"/>
    </source>
</evidence>